<dbReference type="AlphaFoldDB" id="A0A1I7UWC4"/>
<feature type="transmembrane region" description="Helical" evidence="1">
    <location>
        <begin position="125"/>
        <end position="142"/>
    </location>
</feature>
<evidence type="ECO:0000313" key="3">
    <source>
        <dbReference type="WBParaSite" id="Csp11.Scaffold630.g19997.t1"/>
    </source>
</evidence>
<evidence type="ECO:0000313" key="2">
    <source>
        <dbReference type="Proteomes" id="UP000095282"/>
    </source>
</evidence>
<keyword evidence="1" id="KW-0472">Membrane</keyword>
<proteinExistence type="predicted"/>
<feature type="transmembrane region" description="Helical" evidence="1">
    <location>
        <begin position="7"/>
        <end position="24"/>
    </location>
</feature>
<accession>A0A1I7UWC4</accession>
<protein>
    <submittedName>
        <fullName evidence="3">Serpentine receptor class gamma</fullName>
    </submittedName>
</protein>
<keyword evidence="1" id="KW-0812">Transmembrane</keyword>
<feature type="transmembrane region" description="Helical" evidence="1">
    <location>
        <begin position="82"/>
        <end position="103"/>
    </location>
</feature>
<feature type="transmembrane region" description="Helical" evidence="1">
    <location>
        <begin position="39"/>
        <end position="61"/>
    </location>
</feature>
<dbReference type="Proteomes" id="UP000095282">
    <property type="component" value="Unplaced"/>
</dbReference>
<organism evidence="2 3">
    <name type="scientific">Caenorhabditis tropicalis</name>
    <dbReference type="NCBI Taxonomy" id="1561998"/>
    <lineage>
        <taxon>Eukaryota</taxon>
        <taxon>Metazoa</taxon>
        <taxon>Ecdysozoa</taxon>
        <taxon>Nematoda</taxon>
        <taxon>Chromadorea</taxon>
        <taxon>Rhabditida</taxon>
        <taxon>Rhabditina</taxon>
        <taxon>Rhabditomorpha</taxon>
        <taxon>Rhabditoidea</taxon>
        <taxon>Rhabditidae</taxon>
        <taxon>Peloderinae</taxon>
        <taxon>Caenorhabditis</taxon>
    </lineage>
</organism>
<name>A0A1I7UWC4_9PELO</name>
<keyword evidence="2" id="KW-1185">Reference proteome</keyword>
<dbReference type="WBParaSite" id="Csp11.Scaffold630.g19997.t1">
    <property type="protein sequence ID" value="Csp11.Scaffold630.g19997.t1"/>
    <property type="gene ID" value="Csp11.Scaffold630.g19997"/>
</dbReference>
<sequence>MGHKQKYIFSFCFKFIGEYVQIFVSPKRNISVTMSSLKYSVYGHVIVTLSVVYLLSLSMYHGMIDNESKDDNDQFRKKVDEWINIILLIQIFSIIIVPVVWFFEVFIHEYDSIHQLLHFNMQKESFLAVSQSGVMIWIQVFRRQIYFENNRKTFR</sequence>
<reference evidence="3" key="1">
    <citation type="submission" date="2016-11" db="UniProtKB">
        <authorList>
            <consortium name="WormBaseParasite"/>
        </authorList>
    </citation>
    <scope>IDENTIFICATION</scope>
</reference>
<evidence type="ECO:0000256" key="1">
    <source>
        <dbReference type="SAM" id="Phobius"/>
    </source>
</evidence>
<keyword evidence="1" id="KW-1133">Transmembrane helix</keyword>